<accession>A0AAV2YTZ6</accession>
<feature type="compositionally biased region" description="Polar residues" evidence="1">
    <location>
        <begin position="317"/>
        <end position="330"/>
    </location>
</feature>
<proteinExistence type="predicted"/>
<dbReference type="Gene3D" id="2.60.40.2700">
    <property type="match status" value="1"/>
</dbReference>
<keyword evidence="3" id="KW-1185">Reference proteome</keyword>
<dbReference type="Proteomes" id="UP001146120">
    <property type="component" value="Unassembled WGS sequence"/>
</dbReference>
<evidence type="ECO:0000313" key="3">
    <source>
        <dbReference type="Proteomes" id="UP001146120"/>
    </source>
</evidence>
<feature type="compositionally biased region" description="Polar residues" evidence="1">
    <location>
        <begin position="562"/>
        <end position="593"/>
    </location>
</feature>
<evidence type="ECO:0000313" key="2">
    <source>
        <dbReference type="EMBL" id="DAZ96876.1"/>
    </source>
</evidence>
<reference evidence="2" key="2">
    <citation type="journal article" date="2023" name="Microbiol Resour">
        <title>Decontamination and Annotation of the Draft Genome Sequence of the Oomycete Lagenidium giganteum ARSEF 373.</title>
        <authorList>
            <person name="Morgan W.R."/>
            <person name="Tartar A."/>
        </authorList>
    </citation>
    <scope>NUCLEOTIDE SEQUENCE</scope>
    <source>
        <strain evidence="2">ARSEF 373</strain>
    </source>
</reference>
<reference evidence="2" key="1">
    <citation type="submission" date="2022-11" db="EMBL/GenBank/DDBJ databases">
        <authorList>
            <person name="Morgan W.R."/>
            <person name="Tartar A."/>
        </authorList>
    </citation>
    <scope>NUCLEOTIDE SEQUENCE</scope>
    <source>
        <strain evidence="2">ARSEF 373</strain>
    </source>
</reference>
<comment type="caution">
    <text evidence="2">The sequence shown here is derived from an EMBL/GenBank/DDBJ whole genome shotgun (WGS) entry which is preliminary data.</text>
</comment>
<gene>
    <name evidence="2" type="ORF">N0F65_008837</name>
</gene>
<organism evidence="2 3">
    <name type="scientific">Lagenidium giganteum</name>
    <dbReference type="NCBI Taxonomy" id="4803"/>
    <lineage>
        <taxon>Eukaryota</taxon>
        <taxon>Sar</taxon>
        <taxon>Stramenopiles</taxon>
        <taxon>Oomycota</taxon>
        <taxon>Peronosporomycetes</taxon>
        <taxon>Pythiales</taxon>
        <taxon>Pythiaceae</taxon>
    </lineage>
</organism>
<feature type="region of interest" description="Disordered" evidence="1">
    <location>
        <begin position="556"/>
        <end position="593"/>
    </location>
</feature>
<dbReference type="AlphaFoldDB" id="A0AAV2YTZ6"/>
<feature type="region of interest" description="Disordered" evidence="1">
    <location>
        <begin position="317"/>
        <end position="342"/>
    </location>
</feature>
<dbReference type="EMBL" id="DAKRPA010000153">
    <property type="protein sequence ID" value="DAZ96876.1"/>
    <property type="molecule type" value="Genomic_DNA"/>
</dbReference>
<name>A0AAV2YTZ6_9STRA</name>
<feature type="region of interest" description="Disordered" evidence="1">
    <location>
        <begin position="414"/>
        <end position="455"/>
    </location>
</feature>
<sequence length="593" mass="66522">MKNRWVEAMKRGAMVRASPRGRIPTPSQDEEVDEFIHNDERCRSIGECTVATVLDNCMLQGGVHHTHMNVLTYLGNPLRTDWCCYPIRVQWFRAIGDRDDFQAIPFANHEWFTPTADDIGARILAKVTVQDEDVAKTKMLEYGPIKEDPEVRSKVEMYLERKSVLFMGLRSLRAQDGAEYADNEELCESWTLLIDDKRVRLTCESSLLPPFEGLYTNDIRVEIVRETPNELRLYLPSATFVHLRAESNIVRDIIVLTLRAFCKEAVGSEAISDAVSKGISPMLTIRTLSLNERTLLTRPLQSPKAYDLPWYRPNCSPRTLANETTQSTSAEPHDSTGSEISDIVHIASRSPSPATRDDDDDVNDSLLLDVEALIGNALKMGIQNQILPPVRKRISIAEIPDLQIVGKPVSPVCRRQQSGTAEMEASPLRERRLSSDCSTEVDGDTDGVADAQQPELGPSEVEEAIQSFQRQASGDPKADAMRDEYVAIFYALQSDLRQYKERTMQLTRRLEERDEQNAAFRQDIDVLRTALASMQIAEQSQIAEQCKVLLGELPALMEGAPGNTNDTPSGSPVRLPSNQHTRSLSTPQKRQKS</sequence>
<evidence type="ECO:0000256" key="1">
    <source>
        <dbReference type="SAM" id="MobiDB-lite"/>
    </source>
</evidence>
<protein>
    <submittedName>
        <fullName evidence="2">Uncharacterized protein</fullName>
    </submittedName>
</protein>